<name>A0A8J7C041_9CYAN</name>
<dbReference type="EMBL" id="JACXAE010000109">
    <property type="protein sequence ID" value="MBD2777288.1"/>
    <property type="molecule type" value="Genomic_DNA"/>
</dbReference>
<dbReference type="GO" id="GO:0051607">
    <property type="term" value="P:defense response to virus"/>
    <property type="evidence" value="ECO:0007669"/>
    <property type="project" value="UniProtKB-KW"/>
</dbReference>
<dbReference type="NCBIfam" id="TIGR01877">
    <property type="entry name" value="cas_cas6"/>
    <property type="match status" value="1"/>
</dbReference>
<keyword evidence="1" id="KW-0540">Nuclease</keyword>
<dbReference type="CDD" id="cd21141">
    <property type="entry name" value="Cas6_III-like"/>
    <property type="match status" value="1"/>
</dbReference>
<reference evidence="7" key="1">
    <citation type="submission" date="2020-09" db="EMBL/GenBank/DDBJ databases">
        <title>Iningainema tapete sp. nov. (Scytonemataceae, Cyanobacteria) from greenhouses in central Florida (USA) produces two types of nodularin with biosynthetic potential for microcystin-LR and anabaenopeptins.</title>
        <authorList>
            <person name="Berthold D.E."/>
            <person name="Lefler F.W."/>
            <person name="Huang I.-S."/>
            <person name="Abdulla H."/>
            <person name="Zimba P.V."/>
            <person name="Laughinghouse H.D. IV."/>
        </authorList>
    </citation>
    <scope>NUCLEOTIDE SEQUENCE</scope>
    <source>
        <strain evidence="7">BLCCT55</strain>
    </source>
</reference>
<evidence type="ECO:0000259" key="6">
    <source>
        <dbReference type="Pfam" id="PF19308"/>
    </source>
</evidence>
<dbReference type="Pfam" id="PF19308">
    <property type="entry name" value="CRISPR_Cas6_N"/>
    <property type="match status" value="1"/>
</dbReference>
<keyword evidence="3" id="KW-0378">Hydrolase</keyword>
<dbReference type="RefSeq" id="WP_190836360.1">
    <property type="nucleotide sequence ID" value="NZ_CAWPPI010000109.1"/>
</dbReference>
<dbReference type="InterPro" id="IPR010156">
    <property type="entry name" value="CRISPR-assoc_prot_Cas6"/>
</dbReference>
<dbReference type="GO" id="GO:0016788">
    <property type="term" value="F:hydrolase activity, acting on ester bonds"/>
    <property type="evidence" value="ECO:0007669"/>
    <property type="project" value="InterPro"/>
</dbReference>
<dbReference type="GO" id="GO:0004519">
    <property type="term" value="F:endonuclease activity"/>
    <property type="evidence" value="ECO:0007669"/>
    <property type="project" value="UniProtKB-KW"/>
</dbReference>
<protein>
    <submittedName>
        <fullName evidence="7">CRISPR-associated endoribonuclease Cas6</fullName>
    </submittedName>
</protein>
<proteinExistence type="predicted"/>
<organism evidence="7 8">
    <name type="scientific">Iningainema tapete BLCC-T55</name>
    <dbReference type="NCBI Taxonomy" id="2748662"/>
    <lineage>
        <taxon>Bacteria</taxon>
        <taxon>Bacillati</taxon>
        <taxon>Cyanobacteriota</taxon>
        <taxon>Cyanophyceae</taxon>
        <taxon>Nostocales</taxon>
        <taxon>Scytonemataceae</taxon>
        <taxon>Iningainema tapete</taxon>
    </lineage>
</organism>
<evidence type="ECO:0000259" key="5">
    <source>
        <dbReference type="Pfam" id="PF10040"/>
    </source>
</evidence>
<gene>
    <name evidence="7" type="primary">cas6</name>
    <name evidence="7" type="ORF">ICL16_35880</name>
</gene>
<feature type="domain" description="CRISPR-associated protein Cas6 C-terminal" evidence="5">
    <location>
        <begin position="158"/>
        <end position="278"/>
    </location>
</feature>
<sequence>MPRKTQHKQQTSLNWSDNTELVGLVFELSPQENAYVYPQYTIGLHAWFLDQVRSHNSELSAYLHNGESEKPFTISSLEGALSSTGKQLQLQSDQTYLWYVTVLSQRVVQWLASWVQQLPDVLELRNAPLKIKSCQIALPPTTYLDLFHHSPKSSTLTLSFLTPTSFRRKGHHLPLPIPVNVFHSYLRRWNDFSGKEYNFEEFLEWVDEGVIIHRHQLESLKVAAGKKGSVTGFTGAIEYGLSQAAQENVEFTQLFYSLGELAPYCGTGHKTTFGLGQTRLGWIGKTEPVANSVENVLAQRISELTSLLMSEQKRTGGSRAQSVCETRATILARREMGESLLAIAQDLEMPYETVKTYAKLARRALT</sequence>
<keyword evidence="8" id="KW-1185">Reference proteome</keyword>
<dbReference type="InterPro" id="IPR019267">
    <property type="entry name" value="CRISPR-assoc_Cas6_C"/>
</dbReference>
<comment type="caution">
    <text evidence="7">The sequence shown here is derived from an EMBL/GenBank/DDBJ whole genome shotgun (WGS) entry which is preliminary data.</text>
</comment>
<keyword evidence="4" id="KW-0051">Antiviral defense</keyword>
<dbReference type="Proteomes" id="UP000629098">
    <property type="component" value="Unassembled WGS sequence"/>
</dbReference>
<dbReference type="Gene3D" id="3.30.70.1900">
    <property type="match status" value="1"/>
</dbReference>
<evidence type="ECO:0000313" key="7">
    <source>
        <dbReference type="EMBL" id="MBD2777288.1"/>
    </source>
</evidence>
<feature type="domain" description="CRISPR-associated protein Cas6-like N-terminal" evidence="6">
    <location>
        <begin position="24"/>
        <end position="109"/>
    </location>
</feature>
<dbReference type="InterPro" id="IPR045747">
    <property type="entry name" value="CRISPR-assoc_prot_Cas6_N_sf"/>
</dbReference>
<evidence type="ECO:0000313" key="8">
    <source>
        <dbReference type="Proteomes" id="UP000629098"/>
    </source>
</evidence>
<evidence type="ECO:0000256" key="1">
    <source>
        <dbReference type="ARBA" id="ARBA00022722"/>
    </source>
</evidence>
<dbReference type="Gene3D" id="3.30.70.1890">
    <property type="match status" value="1"/>
</dbReference>
<evidence type="ECO:0000256" key="3">
    <source>
        <dbReference type="ARBA" id="ARBA00022801"/>
    </source>
</evidence>
<accession>A0A8J7C041</accession>
<dbReference type="InterPro" id="IPR045648">
    <property type="entry name" value="CRISPR-assoc_Cas6-like_N"/>
</dbReference>
<dbReference type="AlphaFoldDB" id="A0A8J7C041"/>
<keyword evidence="2" id="KW-0255">Endonuclease</keyword>
<evidence type="ECO:0000256" key="2">
    <source>
        <dbReference type="ARBA" id="ARBA00022759"/>
    </source>
</evidence>
<evidence type="ECO:0000256" key="4">
    <source>
        <dbReference type="ARBA" id="ARBA00023118"/>
    </source>
</evidence>
<dbReference type="Pfam" id="PF10040">
    <property type="entry name" value="CRISPR_Cas6"/>
    <property type="match status" value="1"/>
</dbReference>